<accession>A0A0L6JMN0</accession>
<proteinExistence type="predicted"/>
<dbReference type="OrthoDB" id="306181at2"/>
<keyword evidence="3" id="KW-0378">Hydrolase</keyword>
<evidence type="ECO:0000313" key="10">
    <source>
        <dbReference type="Proteomes" id="UP000036923"/>
    </source>
</evidence>
<keyword evidence="5" id="KW-0067">ATP-binding</keyword>
<dbReference type="AlphaFoldDB" id="A0A0L6JMN0"/>
<dbReference type="InterPro" id="IPR038726">
    <property type="entry name" value="PDDEXK_AddAB-type"/>
</dbReference>
<evidence type="ECO:0000256" key="4">
    <source>
        <dbReference type="ARBA" id="ARBA00022806"/>
    </source>
</evidence>
<keyword evidence="2" id="KW-0227">DNA damage</keyword>
<evidence type="ECO:0000256" key="2">
    <source>
        <dbReference type="ARBA" id="ARBA00022763"/>
    </source>
</evidence>
<reference evidence="10" key="1">
    <citation type="submission" date="2015-07" db="EMBL/GenBank/DDBJ databases">
        <title>Near-Complete Genome Sequence of the Cellulolytic Bacterium Bacteroides (Pseudobacteroides) cellulosolvens ATCC 35603.</title>
        <authorList>
            <person name="Dassa B."/>
            <person name="Utturkar S.M."/>
            <person name="Klingeman D.M."/>
            <person name="Hurt R.A."/>
            <person name="Keller M."/>
            <person name="Xu J."/>
            <person name="Reddy Y.H.K."/>
            <person name="Borovok I."/>
            <person name="Grinberg I.R."/>
            <person name="Lamed R."/>
            <person name="Zhivin O."/>
            <person name="Bayer E.A."/>
            <person name="Brown S.D."/>
        </authorList>
    </citation>
    <scope>NUCLEOTIDE SEQUENCE [LARGE SCALE GENOMIC DNA]</scope>
    <source>
        <strain evidence="10">DSM 2933</strain>
    </source>
</reference>
<dbReference type="GO" id="GO:0005524">
    <property type="term" value="F:ATP binding"/>
    <property type="evidence" value="ECO:0007669"/>
    <property type="project" value="UniProtKB-KW"/>
</dbReference>
<protein>
    <recommendedName>
        <fullName evidence="8">PD-(D/E)XK endonuclease-like domain-containing protein</fullName>
    </recommendedName>
</protein>
<dbReference type="eggNOG" id="COG2887">
    <property type="taxonomic scope" value="Bacteria"/>
</dbReference>
<dbReference type="GO" id="GO:0006281">
    <property type="term" value="P:DNA repair"/>
    <property type="evidence" value="ECO:0007669"/>
    <property type="project" value="UniProtKB-KW"/>
</dbReference>
<evidence type="ECO:0000256" key="5">
    <source>
        <dbReference type="ARBA" id="ARBA00022840"/>
    </source>
</evidence>
<dbReference type="GO" id="GO:0004386">
    <property type="term" value="F:helicase activity"/>
    <property type="evidence" value="ECO:0007669"/>
    <property type="project" value="UniProtKB-KW"/>
</dbReference>
<dbReference type="InterPro" id="IPR011604">
    <property type="entry name" value="PDDEXK-like_dom_sf"/>
</dbReference>
<dbReference type="Proteomes" id="UP000036923">
    <property type="component" value="Unassembled WGS sequence"/>
</dbReference>
<dbReference type="GO" id="GO:0003677">
    <property type="term" value="F:DNA binding"/>
    <property type="evidence" value="ECO:0007669"/>
    <property type="project" value="UniProtKB-KW"/>
</dbReference>
<dbReference type="Pfam" id="PF12705">
    <property type="entry name" value="PDDEXK_1"/>
    <property type="match status" value="1"/>
</dbReference>
<sequence>MGSTADKNKNIIPEGFLFTQQSLSTFSNCPLKFRKRYIENLKWNSYPDEDVKKRLDMGNDFHLIAHRYFLGINDEWIEDEELNRWVQNLKSSFPINKDNIYLPEYKIRMADTVIRLEANYDLIMVKDGEIEIWDWKTHSIKSEHAKAKKRASFLNKLQTIVYMFVLKEQSRLINGSNTQCHQISMNYWQPDPPGIIEKIVYSEERHRLFKEEIESRILKIMDYDYIEFDKANYTEHCKICEFNWFCNNQKVDFKALEEDEDFLDSLRWED</sequence>
<evidence type="ECO:0000256" key="1">
    <source>
        <dbReference type="ARBA" id="ARBA00022741"/>
    </source>
</evidence>
<evidence type="ECO:0000313" key="9">
    <source>
        <dbReference type="EMBL" id="KNY26637.1"/>
    </source>
</evidence>
<keyword evidence="7" id="KW-0234">DNA repair</keyword>
<evidence type="ECO:0000256" key="3">
    <source>
        <dbReference type="ARBA" id="ARBA00022801"/>
    </source>
</evidence>
<evidence type="ECO:0000256" key="6">
    <source>
        <dbReference type="ARBA" id="ARBA00023125"/>
    </source>
</evidence>
<comment type="caution">
    <text evidence="9">The sequence shown here is derived from an EMBL/GenBank/DDBJ whole genome shotgun (WGS) entry which is preliminary data.</text>
</comment>
<name>A0A0L6JMN0_9FIRM</name>
<dbReference type="Gene3D" id="3.90.320.10">
    <property type="match status" value="1"/>
</dbReference>
<keyword evidence="1" id="KW-0547">Nucleotide-binding</keyword>
<dbReference type="RefSeq" id="WP_050753309.1">
    <property type="nucleotide sequence ID" value="NZ_JQKC01000006.1"/>
</dbReference>
<evidence type="ECO:0000259" key="8">
    <source>
        <dbReference type="Pfam" id="PF12705"/>
    </source>
</evidence>
<evidence type="ECO:0000256" key="7">
    <source>
        <dbReference type="ARBA" id="ARBA00023204"/>
    </source>
</evidence>
<keyword evidence="4" id="KW-0347">Helicase</keyword>
<dbReference type="GO" id="GO:0016787">
    <property type="term" value="F:hydrolase activity"/>
    <property type="evidence" value="ECO:0007669"/>
    <property type="project" value="UniProtKB-KW"/>
</dbReference>
<dbReference type="STRING" id="398512.Bccel_1902"/>
<keyword evidence="6" id="KW-0238">DNA-binding</keyword>
<dbReference type="EMBL" id="LGTC01000001">
    <property type="protein sequence ID" value="KNY26637.1"/>
    <property type="molecule type" value="Genomic_DNA"/>
</dbReference>
<organism evidence="9 10">
    <name type="scientific">Pseudobacteroides cellulosolvens ATCC 35603 = DSM 2933</name>
    <dbReference type="NCBI Taxonomy" id="398512"/>
    <lineage>
        <taxon>Bacteria</taxon>
        <taxon>Bacillati</taxon>
        <taxon>Bacillota</taxon>
        <taxon>Clostridia</taxon>
        <taxon>Eubacteriales</taxon>
        <taxon>Oscillospiraceae</taxon>
        <taxon>Pseudobacteroides</taxon>
    </lineage>
</organism>
<keyword evidence="10" id="KW-1185">Reference proteome</keyword>
<gene>
    <name evidence="9" type="ORF">Bccel_1902</name>
</gene>
<feature type="domain" description="PD-(D/E)XK endonuclease-like" evidence="8">
    <location>
        <begin position="18"/>
        <end position="247"/>
    </location>
</feature>